<dbReference type="InterPro" id="IPR050111">
    <property type="entry name" value="C-type_lectin/snaclec_domain"/>
</dbReference>
<dbReference type="SUPFAM" id="SSF141086">
    <property type="entry name" value="Agglutinin HPA-like"/>
    <property type="match status" value="1"/>
</dbReference>
<dbReference type="Gene3D" id="3.30.60.30">
    <property type="match status" value="1"/>
</dbReference>
<evidence type="ECO:0000256" key="3">
    <source>
        <dbReference type="ARBA" id="ARBA00023157"/>
    </source>
</evidence>
<dbReference type="SMART" id="SM00034">
    <property type="entry name" value="CLECT"/>
    <property type="match status" value="1"/>
</dbReference>
<dbReference type="Proteomes" id="UP001159427">
    <property type="component" value="Unassembled WGS sequence"/>
</dbReference>
<reference evidence="9 10" key="1">
    <citation type="submission" date="2022-05" db="EMBL/GenBank/DDBJ databases">
        <authorList>
            <consortium name="Genoscope - CEA"/>
            <person name="William W."/>
        </authorList>
    </citation>
    <scope>NUCLEOTIDE SEQUENCE [LARGE SCALE GENOMIC DNA]</scope>
</reference>
<dbReference type="PROSITE" id="PS00615">
    <property type="entry name" value="C_TYPE_LECTIN_1"/>
    <property type="match status" value="1"/>
</dbReference>
<evidence type="ECO:0000313" key="10">
    <source>
        <dbReference type="Proteomes" id="UP001159427"/>
    </source>
</evidence>
<feature type="domain" description="C-type lectin" evidence="6">
    <location>
        <begin position="376"/>
        <end position="490"/>
    </location>
</feature>
<protein>
    <submittedName>
        <fullName evidence="9">Uncharacterized protein</fullName>
    </submittedName>
</protein>
<dbReference type="SUPFAM" id="SSF100895">
    <property type="entry name" value="Kazal-type serine protease inhibitors"/>
    <property type="match status" value="1"/>
</dbReference>
<dbReference type="Gene3D" id="3.10.100.10">
    <property type="entry name" value="Mannose-Binding Protein A, subunit A"/>
    <property type="match status" value="1"/>
</dbReference>
<dbReference type="InterPro" id="IPR009017">
    <property type="entry name" value="GFP"/>
</dbReference>
<feature type="domain" description="EGF-like" evidence="5">
    <location>
        <begin position="492"/>
        <end position="530"/>
    </location>
</feature>
<dbReference type="CDD" id="cd00054">
    <property type="entry name" value="EGF_CA"/>
    <property type="match status" value="1"/>
</dbReference>
<dbReference type="Pfam" id="PF12947">
    <property type="entry name" value="EGF_3"/>
    <property type="match status" value="1"/>
</dbReference>
<keyword evidence="3" id="KW-1015">Disulfide bond</keyword>
<dbReference type="PROSITE" id="PS51886">
    <property type="entry name" value="TLDC"/>
    <property type="match status" value="1"/>
</dbReference>
<feature type="domain" description="TLDc" evidence="8">
    <location>
        <begin position="546"/>
        <end position="733"/>
    </location>
</feature>
<dbReference type="InterPro" id="IPR018097">
    <property type="entry name" value="EGF_Ca-bd_CS"/>
</dbReference>
<dbReference type="InterPro" id="IPR001881">
    <property type="entry name" value="EGF-like_Ca-bd_dom"/>
</dbReference>
<organism evidence="9 10">
    <name type="scientific">Porites evermanni</name>
    <dbReference type="NCBI Taxonomy" id="104178"/>
    <lineage>
        <taxon>Eukaryota</taxon>
        <taxon>Metazoa</taxon>
        <taxon>Cnidaria</taxon>
        <taxon>Anthozoa</taxon>
        <taxon>Hexacorallia</taxon>
        <taxon>Scleractinia</taxon>
        <taxon>Fungiina</taxon>
        <taxon>Poritidae</taxon>
        <taxon>Porites</taxon>
    </lineage>
</organism>
<dbReference type="InterPro" id="IPR036058">
    <property type="entry name" value="Kazal_dom_sf"/>
</dbReference>
<proteinExistence type="predicted"/>
<keyword evidence="1 4" id="KW-0245">EGF-like domain</keyword>
<dbReference type="InterPro" id="IPR006571">
    <property type="entry name" value="TLDc_dom"/>
</dbReference>
<evidence type="ECO:0000259" key="8">
    <source>
        <dbReference type="PROSITE" id="PS51886"/>
    </source>
</evidence>
<name>A0ABN8MKK7_9CNID</name>
<evidence type="ECO:0000256" key="4">
    <source>
        <dbReference type="PROSITE-ProRule" id="PRU00076"/>
    </source>
</evidence>
<dbReference type="SUPFAM" id="SSF56436">
    <property type="entry name" value="C-type lectin-like"/>
    <property type="match status" value="1"/>
</dbReference>
<dbReference type="PROSITE" id="PS51465">
    <property type="entry name" value="KAZAL_2"/>
    <property type="match status" value="1"/>
</dbReference>
<dbReference type="PANTHER" id="PTHR22803">
    <property type="entry name" value="MANNOSE, PHOSPHOLIPASE, LECTIN RECEPTOR RELATED"/>
    <property type="match status" value="1"/>
</dbReference>
<dbReference type="Pfam" id="PF07534">
    <property type="entry name" value="TLD"/>
    <property type="match status" value="1"/>
</dbReference>
<dbReference type="SMART" id="SM00179">
    <property type="entry name" value="EGF_CA"/>
    <property type="match status" value="1"/>
</dbReference>
<dbReference type="SMART" id="SM00584">
    <property type="entry name" value="TLDc"/>
    <property type="match status" value="1"/>
</dbReference>
<dbReference type="PROSITE" id="PS50026">
    <property type="entry name" value="EGF_3"/>
    <property type="match status" value="1"/>
</dbReference>
<dbReference type="PROSITE" id="PS01187">
    <property type="entry name" value="EGF_CA"/>
    <property type="match status" value="1"/>
</dbReference>
<dbReference type="Gene3D" id="2.40.155.10">
    <property type="entry name" value="Green fluorescent protein"/>
    <property type="match status" value="1"/>
</dbReference>
<sequence length="733" mass="82933">MDNYSILCYVFVGTDLNPCLNVHCPRFGVCRTYSAHDARCECDDQCPLYKDPVCTANGTTYDNRCWHKLSYCRGLENNLVYHPGSCEGFPIVWGRVDLLQVPKCSDSNCQAVIFPPYRFYPDKQVHVQITVNHMKLNDSVTVHDAVTSWTESINTKNFTVCVMQTGRKEEGANPFATIDWVAYQGAPPEGLTGTVELHKWWSGTNCADVTFPTGKFAEAPIVLVTSEHLRTGKEYDAALIWIEDVTKDSVKVCLREMQNFDGRHQDITVVQFFTKALSSMLFTAFSLTNISLTYITFVSFTRAYNSTPTVLISANHSTTVSGNSAPIHNGITTWIENMNTSGFRACVKELYGTRYDPLSVSYAVLTDICEPGWNYFNGFCYFTSKTCQNWTTALDKCRQENSVLVDVQNNEENVFLQHLHSGAKSWLGLNDIFTEGSFTWADRGTGNFTAWAKNQPNNFRDEDCVHTLGVEYKYEWNDVKCSDCHQYTCKKDLNECSRDKYYCHQDASCTNYRGSFTCTCDQGYFGDGFECELNYASMIRYKIAALHVNDEPQVDLYTWLKPVAQSKSSRWKRCWRASVDGWAASTFHSRCGNKGPTVTIIRVGGKYIFGGYTSLSWSKCCLYRYDSSTFLFSLVNKPGWAPVKILQRGLYYDHYSYSIYDCSSYGPTFGGGHDIYVANYASSNGASYTNLGHTYSAPSGYSYGNSFSYTFLHGQSNTNNFTPDEIETFYETT</sequence>
<evidence type="ECO:0000259" key="7">
    <source>
        <dbReference type="PROSITE" id="PS51465"/>
    </source>
</evidence>
<evidence type="ECO:0000259" key="5">
    <source>
        <dbReference type="PROSITE" id="PS50026"/>
    </source>
</evidence>
<dbReference type="InterPro" id="IPR016187">
    <property type="entry name" value="CTDL_fold"/>
</dbReference>
<dbReference type="InterPro" id="IPR000152">
    <property type="entry name" value="EGF-type_Asp/Asn_hydroxyl_site"/>
</dbReference>
<dbReference type="SMART" id="SM00181">
    <property type="entry name" value="EGF"/>
    <property type="match status" value="2"/>
</dbReference>
<keyword evidence="10" id="KW-1185">Reference proteome</keyword>
<keyword evidence="2" id="KW-0732">Signal</keyword>
<evidence type="ECO:0000256" key="2">
    <source>
        <dbReference type="ARBA" id="ARBA00022729"/>
    </source>
</evidence>
<dbReference type="InterPro" id="IPR024731">
    <property type="entry name" value="NELL2-like_EGF"/>
</dbReference>
<dbReference type="InterPro" id="IPR001304">
    <property type="entry name" value="C-type_lectin-like"/>
</dbReference>
<comment type="caution">
    <text evidence="9">The sequence shown here is derived from an EMBL/GenBank/DDBJ whole genome shotgun (WGS) entry which is preliminary data.</text>
</comment>
<dbReference type="Pfam" id="PF00059">
    <property type="entry name" value="Lectin_C"/>
    <property type="match status" value="1"/>
</dbReference>
<accession>A0ABN8MKK7</accession>
<dbReference type="CDD" id="cd00104">
    <property type="entry name" value="KAZAL_FS"/>
    <property type="match status" value="1"/>
</dbReference>
<feature type="domain" description="Kazal-like" evidence="7">
    <location>
        <begin position="41"/>
        <end position="88"/>
    </location>
</feature>
<gene>
    <name evidence="9" type="ORF">PEVE_00035424</name>
</gene>
<dbReference type="PROSITE" id="PS00010">
    <property type="entry name" value="ASX_HYDROXYL"/>
    <property type="match status" value="1"/>
</dbReference>
<evidence type="ECO:0000256" key="1">
    <source>
        <dbReference type="ARBA" id="ARBA00022536"/>
    </source>
</evidence>
<dbReference type="Gene3D" id="2.60.40.2080">
    <property type="match status" value="1"/>
</dbReference>
<dbReference type="EMBL" id="CALNXI010000549">
    <property type="protein sequence ID" value="CAH3029058.1"/>
    <property type="molecule type" value="Genomic_DNA"/>
</dbReference>
<dbReference type="InterPro" id="IPR016186">
    <property type="entry name" value="C-type_lectin-like/link_sf"/>
</dbReference>
<evidence type="ECO:0000313" key="9">
    <source>
        <dbReference type="EMBL" id="CAH3029058.1"/>
    </source>
</evidence>
<dbReference type="InterPro" id="IPR000742">
    <property type="entry name" value="EGF"/>
</dbReference>
<evidence type="ECO:0000259" key="6">
    <source>
        <dbReference type="PROSITE" id="PS50041"/>
    </source>
</evidence>
<dbReference type="InterPro" id="IPR002350">
    <property type="entry name" value="Kazal_dom"/>
</dbReference>
<dbReference type="InterPro" id="IPR018378">
    <property type="entry name" value="C-type_lectin_CS"/>
</dbReference>
<dbReference type="SUPFAM" id="SSF57196">
    <property type="entry name" value="EGF/Laminin"/>
    <property type="match status" value="1"/>
</dbReference>
<dbReference type="InterPro" id="IPR037221">
    <property type="entry name" value="H-type_lectin_dom_sf"/>
</dbReference>
<dbReference type="PROSITE" id="PS50041">
    <property type="entry name" value="C_TYPE_LECTIN_2"/>
    <property type="match status" value="1"/>
</dbReference>
<comment type="caution">
    <text evidence="4">Lacks conserved residue(s) required for the propagation of feature annotation.</text>
</comment>